<reference evidence="1 2" key="1">
    <citation type="journal article" date="2023" name="G3 (Bethesda)">
        <title>A chromosome-length genome assembly and annotation of blackberry (Rubus argutus, cv. 'Hillquist').</title>
        <authorList>
            <person name="Bruna T."/>
            <person name="Aryal R."/>
            <person name="Dudchenko O."/>
            <person name="Sargent D.J."/>
            <person name="Mead D."/>
            <person name="Buti M."/>
            <person name="Cavallini A."/>
            <person name="Hytonen T."/>
            <person name="Andres J."/>
            <person name="Pham M."/>
            <person name="Weisz D."/>
            <person name="Mascagni F."/>
            <person name="Usai G."/>
            <person name="Natali L."/>
            <person name="Bassil N."/>
            <person name="Fernandez G.E."/>
            <person name="Lomsadze A."/>
            <person name="Armour M."/>
            <person name="Olukolu B."/>
            <person name="Poorten T."/>
            <person name="Britton C."/>
            <person name="Davik J."/>
            <person name="Ashrafi H."/>
            <person name="Aiden E.L."/>
            <person name="Borodovsky M."/>
            <person name="Worthington M."/>
        </authorList>
    </citation>
    <scope>NUCLEOTIDE SEQUENCE [LARGE SCALE GENOMIC DNA]</scope>
    <source>
        <strain evidence="1">PI 553951</strain>
    </source>
</reference>
<keyword evidence="2" id="KW-1185">Reference proteome</keyword>
<dbReference type="AlphaFoldDB" id="A0AAW1WIC6"/>
<dbReference type="Proteomes" id="UP001457282">
    <property type="component" value="Unassembled WGS sequence"/>
</dbReference>
<name>A0AAW1WIC6_RUBAR</name>
<proteinExistence type="predicted"/>
<comment type="caution">
    <text evidence="1">The sequence shown here is derived from an EMBL/GenBank/DDBJ whole genome shotgun (WGS) entry which is preliminary data.</text>
</comment>
<evidence type="ECO:0000313" key="1">
    <source>
        <dbReference type="EMBL" id="KAK9923072.1"/>
    </source>
</evidence>
<evidence type="ECO:0000313" key="2">
    <source>
        <dbReference type="Proteomes" id="UP001457282"/>
    </source>
</evidence>
<sequence length="207" mass="23448">MYAYIFRSILFNISGTSSSVHELLAYDVSGDKWYPVKVENEECNELQGTAVVTGKTIYVLSNRLLRDVLAFSMARDQTKSDHSAFCYGCYDYQSIKVTTLELVGDTEIHVKHSTVYDVPLQDFMSLDVNSASRHNVELLNQPKKKRLRVCDSDGQAKTRRKTMSDFISCLERFASLNIRPNDPPPSKAQITSKQVLHILVLTPLFSD</sequence>
<dbReference type="EMBL" id="JBEDUW010000006">
    <property type="protein sequence ID" value="KAK9923072.1"/>
    <property type="molecule type" value="Genomic_DNA"/>
</dbReference>
<gene>
    <name evidence="1" type="ORF">M0R45_031506</name>
</gene>
<organism evidence="1 2">
    <name type="scientific">Rubus argutus</name>
    <name type="common">Southern blackberry</name>
    <dbReference type="NCBI Taxonomy" id="59490"/>
    <lineage>
        <taxon>Eukaryota</taxon>
        <taxon>Viridiplantae</taxon>
        <taxon>Streptophyta</taxon>
        <taxon>Embryophyta</taxon>
        <taxon>Tracheophyta</taxon>
        <taxon>Spermatophyta</taxon>
        <taxon>Magnoliopsida</taxon>
        <taxon>eudicotyledons</taxon>
        <taxon>Gunneridae</taxon>
        <taxon>Pentapetalae</taxon>
        <taxon>rosids</taxon>
        <taxon>fabids</taxon>
        <taxon>Rosales</taxon>
        <taxon>Rosaceae</taxon>
        <taxon>Rosoideae</taxon>
        <taxon>Rosoideae incertae sedis</taxon>
        <taxon>Rubus</taxon>
    </lineage>
</organism>
<protein>
    <submittedName>
        <fullName evidence="1">Uncharacterized protein</fullName>
    </submittedName>
</protein>
<accession>A0AAW1WIC6</accession>